<dbReference type="Proteomes" id="UP000235943">
    <property type="component" value="Unassembled WGS sequence"/>
</dbReference>
<comment type="caution">
    <text evidence="3">The sequence shown here is derived from an EMBL/GenBank/DDBJ whole genome shotgun (WGS) entry which is preliminary data.</text>
</comment>
<protein>
    <submittedName>
        <fullName evidence="3">Uncharacterized protein</fullName>
    </submittedName>
</protein>
<sequence>MHAYVMTRGTLRRMDYAFLGQSPPDRWWETVGSWLFLDAEELVVSRRDRRTTGLLLSGIPSQRRDVIGTRIRYTVVVDEVHDDPGLATWLIRCGLEDEARERLGRALDEGYDADYVDAWLAGTGSADSASHDGSPQEVERRLLAAVREGASAAPDDTAGGNDRRGSWAGGIQDPGAREAFRIRALRLLQDSRPGIAFTTHALGTTEGAWRMAQALSLEVAVLLHDSDMARVVSLSQGSAAATAVSGGKAPIPVGRRDASRYRSPQLLILAVTLALAMAWAIWWLTG</sequence>
<keyword evidence="2" id="KW-0812">Transmembrane</keyword>
<gene>
    <name evidence="3" type="ORF">C1J00_07595</name>
</gene>
<keyword evidence="2" id="KW-0472">Membrane</keyword>
<dbReference type="EMBL" id="POUC01000035">
    <property type="protein sequence ID" value="PNG22769.1"/>
    <property type="molecule type" value="Genomic_DNA"/>
</dbReference>
<evidence type="ECO:0000256" key="2">
    <source>
        <dbReference type="SAM" id="Phobius"/>
    </source>
</evidence>
<evidence type="ECO:0000256" key="1">
    <source>
        <dbReference type="SAM" id="MobiDB-lite"/>
    </source>
</evidence>
<proteinExistence type="predicted"/>
<keyword evidence="2" id="KW-1133">Transmembrane helix</keyword>
<name>A0A2N8TUS2_9ACTN</name>
<feature type="transmembrane region" description="Helical" evidence="2">
    <location>
        <begin position="266"/>
        <end position="285"/>
    </location>
</feature>
<reference evidence="3 4" key="1">
    <citation type="submission" date="2018-01" db="EMBL/GenBank/DDBJ databases">
        <title>Draft genome sequence of Streptomyces sp. 13K301.</title>
        <authorList>
            <person name="Sahin N."/>
            <person name="Saygin H."/>
            <person name="Ay H."/>
        </authorList>
    </citation>
    <scope>NUCLEOTIDE SEQUENCE [LARGE SCALE GENOMIC DNA]</scope>
    <source>
        <strain evidence="3 4">13K301</strain>
    </source>
</reference>
<dbReference type="AlphaFoldDB" id="A0A2N8TUS2"/>
<accession>A0A2N8TUS2</accession>
<evidence type="ECO:0000313" key="4">
    <source>
        <dbReference type="Proteomes" id="UP000235943"/>
    </source>
</evidence>
<keyword evidence="4" id="KW-1185">Reference proteome</keyword>
<organism evidence="3 4">
    <name type="scientific">Streptomyces cahuitamycinicus</name>
    <dbReference type="NCBI Taxonomy" id="2070367"/>
    <lineage>
        <taxon>Bacteria</taxon>
        <taxon>Bacillati</taxon>
        <taxon>Actinomycetota</taxon>
        <taxon>Actinomycetes</taxon>
        <taxon>Kitasatosporales</taxon>
        <taxon>Streptomycetaceae</taxon>
        <taxon>Streptomyces</taxon>
    </lineage>
</organism>
<feature type="region of interest" description="Disordered" evidence="1">
    <location>
        <begin position="149"/>
        <end position="172"/>
    </location>
</feature>
<evidence type="ECO:0000313" key="3">
    <source>
        <dbReference type="EMBL" id="PNG22769.1"/>
    </source>
</evidence>